<organism evidence="2 3">
    <name type="scientific">Fibrella aestuarina BUZ 2</name>
    <dbReference type="NCBI Taxonomy" id="1166018"/>
    <lineage>
        <taxon>Bacteria</taxon>
        <taxon>Pseudomonadati</taxon>
        <taxon>Bacteroidota</taxon>
        <taxon>Cytophagia</taxon>
        <taxon>Cytophagales</taxon>
        <taxon>Spirosomataceae</taxon>
        <taxon>Fibrella</taxon>
    </lineage>
</organism>
<feature type="transmembrane region" description="Helical" evidence="1">
    <location>
        <begin position="87"/>
        <end position="109"/>
    </location>
</feature>
<dbReference type="HOGENOM" id="CLU_1658824_0_0_10"/>
<dbReference type="EMBL" id="HE796683">
    <property type="protein sequence ID" value="CCG98609.1"/>
    <property type="molecule type" value="Genomic_DNA"/>
</dbReference>
<feature type="transmembrane region" description="Helical" evidence="1">
    <location>
        <begin position="7"/>
        <end position="26"/>
    </location>
</feature>
<keyword evidence="3" id="KW-1185">Reference proteome</keyword>
<dbReference type="eggNOG" id="ENOG5033BS8">
    <property type="taxonomic scope" value="Bacteria"/>
</dbReference>
<evidence type="ECO:0000313" key="2">
    <source>
        <dbReference type="EMBL" id="CCG98609.1"/>
    </source>
</evidence>
<dbReference type="Proteomes" id="UP000011058">
    <property type="component" value="Chromosome"/>
</dbReference>
<dbReference type="AlphaFoldDB" id="I0K3A6"/>
<feature type="transmembrane region" description="Helical" evidence="1">
    <location>
        <begin position="56"/>
        <end position="75"/>
    </location>
</feature>
<evidence type="ECO:0000313" key="3">
    <source>
        <dbReference type="Proteomes" id="UP000011058"/>
    </source>
</evidence>
<dbReference type="KEGG" id="fae:FAES_0598"/>
<keyword evidence="1" id="KW-0812">Transmembrane</keyword>
<reference evidence="2 3" key="1">
    <citation type="journal article" date="2012" name="J. Bacteriol.">
        <title>Genome Sequence of Fibrella aestuarina BUZ 2T, a Filamentous Marine Bacterium.</title>
        <authorList>
            <person name="Filippini M."/>
            <person name="Qi W."/>
            <person name="Blom J."/>
            <person name="Goesmann A."/>
            <person name="Smits T.H."/>
            <person name="Bagheri H.C."/>
        </authorList>
    </citation>
    <scope>NUCLEOTIDE SEQUENCE [LARGE SCALE GENOMIC DNA]</scope>
    <source>
        <strain evidence="3">BUZ 2T</strain>
    </source>
</reference>
<protein>
    <submittedName>
        <fullName evidence="2">Uncharacterized protein</fullName>
    </submittedName>
</protein>
<proteinExistence type="predicted"/>
<gene>
    <name evidence="2" type="ORF">FAES_0598</name>
</gene>
<keyword evidence="1" id="KW-0472">Membrane</keyword>
<keyword evidence="1" id="KW-1133">Transmembrane helix</keyword>
<dbReference type="RefSeq" id="WP_015329709.1">
    <property type="nucleotide sequence ID" value="NC_020054.1"/>
</dbReference>
<dbReference type="STRING" id="1166018.FAES_0598"/>
<sequence length="169" mass="19017">MTSKQTLGWLHASLFGLLLWFFGNLYEEVILMPNWLVAPLDVLHAYNRFYSVVLQYHYYVPITQLAVLTLVWLCFRQNPARLVAPAALKRAAIWGGVGTLLTVLIVLQLNVKLFLGPVAVPEAEAHRLGVLWMLGNAIRLFCVGKTIGYALRVRDALRDSQRGTVRLAT</sequence>
<accession>I0K3A6</accession>
<evidence type="ECO:0000256" key="1">
    <source>
        <dbReference type="SAM" id="Phobius"/>
    </source>
</evidence>
<name>I0K3A6_9BACT</name>
<feature type="transmembrane region" description="Helical" evidence="1">
    <location>
        <begin position="129"/>
        <end position="151"/>
    </location>
</feature>
<dbReference type="OrthoDB" id="955066at2"/>